<dbReference type="Pfam" id="PF02482">
    <property type="entry name" value="Ribosomal_S30AE"/>
    <property type="match status" value="1"/>
</dbReference>
<keyword evidence="1" id="KW-0810">Translation regulation</keyword>
<feature type="compositionally biased region" description="Basic residues" evidence="2">
    <location>
        <begin position="159"/>
        <end position="168"/>
    </location>
</feature>
<feature type="signal peptide" evidence="3">
    <location>
        <begin position="1"/>
        <end position="20"/>
    </location>
</feature>
<evidence type="ECO:0000256" key="3">
    <source>
        <dbReference type="SAM" id="SignalP"/>
    </source>
</evidence>
<feature type="domain" description="Sigma 54 modulation/S30EA ribosomal protein C-terminal" evidence="4">
    <location>
        <begin position="205"/>
        <end position="256"/>
    </location>
</feature>
<evidence type="ECO:0000256" key="1">
    <source>
        <dbReference type="ARBA" id="ARBA00022845"/>
    </source>
</evidence>
<dbReference type="InterPro" id="IPR003489">
    <property type="entry name" value="RHF/RaiA"/>
</dbReference>
<dbReference type="InterPro" id="IPR034694">
    <property type="entry name" value="HPF_long/plastid"/>
</dbReference>
<keyword evidence="3" id="KW-0732">Signal</keyword>
<keyword evidence="5" id="KW-0689">Ribosomal protein</keyword>
<dbReference type="Pfam" id="PF16321">
    <property type="entry name" value="Ribosom_S30AE_C"/>
    <property type="match status" value="1"/>
</dbReference>
<dbReference type="NCBIfam" id="TIGR00741">
    <property type="entry name" value="yfiA"/>
    <property type="match status" value="1"/>
</dbReference>
<evidence type="ECO:0000313" key="5">
    <source>
        <dbReference type="EMBL" id="KAG5193143.1"/>
    </source>
</evidence>
<name>A0A835ZQC8_9STRA</name>
<dbReference type="InterPro" id="IPR050574">
    <property type="entry name" value="HPF/YfiA_ribosome-assoc"/>
</dbReference>
<dbReference type="EMBL" id="JAFCMP010000001">
    <property type="protein sequence ID" value="KAG5193143.1"/>
    <property type="molecule type" value="Genomic_DNA"/>
</dbReference>
<dbReference type="PANTHER" id="PTHR33231">
    <property type="entry name" value="30S RIBOSOMAL PROTEIN"/>
    <property type="match status" value="1"/>
</dbReference>
<dbReference type="InterPro" id="IPR032528">
    <property type="entry name" value="Ribosom_S30AE_C"/>
</dbReference>
<dbReference type="Gene3D" id="3.30.160.100">
    <property type="entry name" value="Ribosome hibernation promotion factor-like"/>
    <property type="match status" value="1"/>
</dbReference>
<accession>A0A835ZQC8</accession>
<keyword evidence="6" id="KW-1185">Reference proteome</keyword>
<keyword evidence="5" id="KW-0687">Ribonucleoprotein</keyword>
<reference evidence="5" key="1">
    <citation type="submission" date="2021-02" db="EMBL/GenBank/DDBJ databases">
        <title>First Annotated Genome of the Yellow-green Alga Tribonema minus.</title>
        <authorList>
            <person name="Mahan K.M."/>
        </authorList>
    </citation>
    <scope>NUCLEOTIDE SEQUENCE</scope>
    <source>
        <strain evidence="5">UTEX B ZZ1240</strain>
    </source>
</reference>
<evidence type="ECO:0000256" key="2">
    <source>
        <dbReference type="SAM" id="MobiDB-lite"/>
    </source>
</evidence>
<feature type="chain" id="PRO_5033047145" evidence="3">
    <location>
        <begin position="21"/>
        <end position="263"/>
    </location>
</feature>
<feature type="region of interest" description="Disordered" evidence="2">
    <location>
        <begin position="159"/>
        <end position="200"/>
    </location>
</feature>
<dbReference type="InterPro" id="IPR036567">
    <property type="entry name" value="RHF-like"/>
</dbReference>
<gene>
    <name evidence="5" type="ORF">JKP88DRAFT_195628</name>
</gene>
<protein>
    <submittedName>
        <fullName evidence="5">Ribosomal protein rpS22, plastidal</fullName>
    </submittedName>
</protein>
<dbReference type="OrthoDB" id="10253151at2759"/>
<evidence type="ECO:0000259" key="4">
    <source>
        <dbReference type="Pfam" id="PF16321"/>
    </source>
</evidence>
<sequence>MSRSTVCLATAVATLSGATAFVVPVGNGVSSFSGARSAALYTPALASTGSRQVLKAVMQDSARKPVLITGNNIDVTPALMDYVNKKMDKVVEKLGGVVTKVDVHLSVNKNPRIADGHVAEVTCYAKGTIIRATEHTDSMYSSIDLVSDRMGRKLRKYKERSLTQKRSRTSISEAAGEVEEAFTPDSADGGEPDYADDGLPHVDMSVVKSKSFPMPPCTVEDAVTALEYIDHDFYVFRNSATSEVNVVYKRNHGGVGHIQPERD</sequence>
<organism evidence="5 6">
    <name type="scientific">Tribonema minus</name>
    <dbReference type="NCBI Taxonomy" id="303371"/>
    <lineage>
        <taxon>Eukaryota</taxon>
        <taxon>Sar</taxon>
        <taxon>Stramenopiles</taxon>
        <taxon>Ochrophyta</taxon>
        <taxon>PX clade</taxon>
        <taxon>Xanthophyceae</taxon>
        <taxon>Tribonematales</taxon>
        <taxon>Tribonemataceae</taxon>
        <taxon>Tribonema</taxon>
    </lineage>
</organism>
<dbReference type="GO" id="GO:0043024">
    <property type="term" value="F:ribosomal small subunit binding"/>
    <property type="evidence" value="ECO:0007669"/>
    <property type="project" value="TreeGrafter"/>
</dbReference>
<dbReference type="SUPFAM" id="SSF69754">
    <property type="entry name" value="Ribosome binding protein Y (YfiA homologue)"/>
    <property type="match status" value="1"/>
</dbReference>
<proteinExistence type="inferred from homology"/>
<dbReference type="Proteomes" id="UP000664859">
    <property type="component" value="Unassembled WGS sequence"/>
</dbReference>
<dbReference type="GO" id="GO:0045900">
    <property type="term" value="P:negative regulation of translational elongation"/>
    <property type="evidence" value="ECO:0007669"/>
    <property type="project" value="TreeGrafter"/>
</dbReference>
<evidence type="ECO:0000313" key="6">
    <source>
        <dbReference type="Proteomes" id="UP000664859"/>
    </source>
</evidence>
<feature type="compositionally biased region" description="Acidic residues" evidence="2">
    <location>
        <begin position="176"/>
        <end position="196"/>
    </location>
</feature>
<dbReference type="HAMAP" id="MF_00839">
    <property type="entry name" value="HPF"/>
    <property type="match status" value="1"/>
</dbReference>
<dbReference type="CDD" id="cd00552">
    <property type="entry name" value="RaiA"/>
    <property type="match status" value="1"/>
</dbReference>
<dbReference type="GO" id="GO:0022627">
    <property type="term" value="C:cytosolic small ribosomal subunit"/>
    <property type="evidence" value="ECO:0007669"/>
    <property type="project" value="TreeGrafter"/>
</dbReference>
<dbReference type="PANTHER" id="PTHR33231:SF1">
    <property type="entry name" value="30S RIBOSOMAL PROTEIN"/>
    <property type="match status" value="1"/>
</dbReference>
<dbReference type="InterPro" id="IPR038416">
    <property type="entry name" value="Ribosom_S30AE_C_sf"/>
</dbReference>
<comment type="caution">
    <text evidence="5">The sequence shown here is derived from an EMBL/GenBank/DDBJ whole genome shotgun (WGS) entry which is preliminary data.</text>
</comment>
<dbReference type="Gene3D" id="3.30.505.50">
    <property type="entry name" value="Sigma 54 modulation/S30EA ribosomal protein, C-terminal domain"/>
    <property type="match status" value="1"/>
</dbReference>
<dbReference type="AlphaFoldDB" id="A0A835ZQC8"/>